<reference evidence="9" key="1">
    <citation type="submission" date="2016-01" db="EMBL/GenBank/DDBJ databases">
        <title>Complete genome sequence of Microbulbifer sp. CCB-MM1, a halophile isolated from Matang Mangrove Forest, Perak.</title>
        <authorList>
            <person name="Moh T.H."/>
            <person name="Dinesh B."/>
            <person name="Lau N.-S."/>
            <person name="Go F."/>
            <person name="Alexander Chong S.-C."/>
        </authorList>
    </citation>
    <scope>NUCLEOTIDE SEQUENCE [LARGE SCALE GENOMIC DNA]</scope>
    <source>
        <strain evidence="9">CCB-MM1</strain>
    </source>
</reference>
<evidence type="ECO:0000256" key="3">
    <source>
        <dbReference type="ARBA" id="ARBA00022801"/>
    </source>
</evidence>
<keyword evidence="3 8" id="KW-0378">Hydrolase</keyword>
<gene>
    <name evidence="8" type="primary">atsA_3</name>
    <name evidence="8" type="ORF">AUP74_02154</name>
</gene>
<dbReference type="InterPro" id="IPR000917">
    <property type="entry name" value="Sulfatase_N"/>
</dbReference>
<dbReference type="Proteomes" id="UP000095672">
    <property type="component" value="Chromosome"/>
</dbReference>
<comment type="similarity">
    <text evidence="1">Belongs to the sulfatase family.</text>
</comment>
<evidence type="ECO:0000256" key="5">
    <source>
        <dbReference type="SAM" id="MobiDB-lite"/>
    </source>
</evidence>
<dbReference type="InterPro" id="IPR050738">
    <property type="entry name" value="Sulfatase"/>
</dbReference>
<organism evidence="8 9">
    <name type="scientific">Microbulbifer aggregans</name>
    <dbReference type="NCBI Taxonomy" id="1769779"/>
    <lineage>
        <taxon>Bacteria</taxon>
        <taxon>Pseudomonadati</taxon>
        <taxon>Pseudomonadota</taxon>
        <taxon>Gammaproteobacteria</taxon>
        <taxon>Cellvibrionales</taxon>
        <taxon>Microbulbiferaceae</taxon>
        <taxon>Microbulbifer</taxon>
    </lineage>
</organism>
<dbReference type="GO" id="GO:0004065">
    <property type="term" value="F:arylsulfatase activity"/>
    <property type="evidence" value="ECO:0007669"/>
    <property type="project" value="UniProtKB-EC"/>
</dbReference>
<sequence precursor="true">MFRRVLRRKSAALLSAFLLVFTSAVVAEETTGKPGSPGATTTISGKQLPPPPPKFGGVIKEGALQSTPWWPSRVVPPKGAPNILLIMTDDAGFGVPSTFGGVIPTPTMDQIAENGLRYNRIMSTALCSPTRAALITGRNHHSVGFGVIAEQATGFPGYDSIIGADNATIGRILRDNGYATSWFGKNHNTPTYQASQVGPFNQWPTGLGFDYFYGFVGGDANQWGPNLFRNTTQIYPWKGHEGSLKLDRSNPNAEIWPVTGKEPTWNLITAMADDAIDWVSRIHQTDPDQPIFVHYVPGASHAPHHPKKEWVEKIQAMHLFDDGYEKLRERIFENQKKLGVIPKDLKLTPWPKEVLKPWDELSDKEKKLFIRQVEVFAAYVAYNDHEIGRVIQAFEDLGKLDNTLIIYINGDNGTSAEGGPDGTFNEVAFFNSVLPPVDVQMKYYEAWGTEFAYNHMSAGWSWAFDTPFDWFKQNASRLGGVNQNMVVSWPKGIKAKGGLREQFMHVIDVTPTLLEVTGIPAPEYVDGIKQKPIEGTSFAYTFDAKNAKAPSRHKTQYFEMMGQWALYHDGWLLSTKVNRAPWQAFEAANADPLNNQVFQLYDLSKSWNQSEDIAAQHPDKVKEMRKMFVDEAKKYQVFPLNASVAARVAAARPSLTAGRTELVYTRPMTGVPQGDAPFLLNTSYTLTAEITVPKGGAEGMIATSGGRFAGWGFYLLDGKPVFNWNLLNLEWVKWEAPQALTPGKHTIEFDFKYDGLGLGTIKFNSFAGVGKGGTGTLKVDGKVVAQKRMEKTIPIILQWDESFDIGSDTITGIDDSDYLPPFPLTAEFNKLTIKIDRPQLSPEDIKKLEEGMKKAALGVQ</sequence>
<dbReference type="EC" id="3.1.6.1" evidence="8"/>
<proteinExistence type="inferred from homology"/>
<dbReference type="InterPro" id="IPR024607">
    <property type="entry name" value="Sulfatase_CS"/>
</dbReference>
<dbReference type="KEGG" id="micc:AUP74_02154"/>
<keyword evidence="2" id="KW-0479">Metal-binding</keyword>
<dbReference type="InterPro" id="IPR017850">
    <property type="entry name" value="Alkaline_phosphatase_core_sf"/>
</dbReference>
<dbReference type="GO" id="GO:0046872">
    <property type="term" value="F:metal ion binding"/>
    <property type="evidence" value="ECO:0007669"/>
    <property type="project" value="UniProtKB-KW"/>
</dbReference>
<dbReference type="Gene3D" id="3.40.720.10">
    <property type="entry name" value="Alkaline Phosphatase, subunit A"/>
    <property type="match status" value="1"/>
</dbReference>
<evidence type="ECO:0000259" key="7">
    <source>
        <dbReference type="Pfam" id="PF00884"/>
    </source>
</evidence>
<accession>A0A1C9W8U5</accession>
<evidence type="ECO:0000256" key="2">
    <source>
        <dbReference type="ARBA" id="ARBA00022723"/>
    </source>
</evidence>
<feature type="signal peptide" evidence="6">
    <location>
        <begin position="1"/>
        <end position="27"/>
    </location>
</feature>
<dbReference type="Gene3D" id="3.30.1120.10">
    <property type="match status" value="1"/>
</dbReference>
<dbReference type="PATRIC" id="fig|1769779.3.peg.2152"/>
<feature type="region of interest" description="Disordered" evidence="5">
    <location>
        <begin position="30"/>
        <end position="52"/>
    </location>
</feature>
<protein>
    <submittedName>
        <fullName evidence="8">Arylsulfatase</fullName>
        <ecNumber evidence="8">3.1.6.1</ecNumber>
    </submittedName>
</protein>
<dbReference type="PANTHER" id="PTHR42693">
    <property type="entry name" value="ARYLSULFATASE FAMILY MEMBER"/>
    <property type="match status" value="1"/>
</dbReference>
<evidence type="ECO:0000256" key="6">
    <source>
        <dbReference type="SAM" id="SignalP"/>
    </source>
</evidence>
<keyword evidence="9" id="KW-1185">Reference proteome</keyword>
<keyword evidence="6" id="KW-0732">Signal</keyword>
<dbReference type="OrthoDB" id="974590at2"/>
<dbReference type="EMBL" id="CP014143">
    <property type="protein sequence ID" value="AOS97570.1"/>
    <property type="molecule type" value="Genomic_DNA"/>
</dbReference>
<evidence type="ECO:0000313" key="9">
    <source>
        <dbReference type="Proteomes" id="UP000095672"/>
    </source>
</evidence>
<dbReference type="PANTHER" id="PTHR42693:SF43">
    <property type="entry name" value="BLL2667 PROTEIN"/>
    <property type="match status" value="1"/>
</dbReference>
<dbReference type="CDD" id="cd16025">
    <property type="entry name" value="PAS_like"/>
    <property type="match status" value="1"/>
</dbReference>
<evidence type="ECO:0000256" key="4">
    <source>
        <dbReference type="ARBA" id="ARBA00022837"/>
    </source>
</evidence>
<dbReference type="STRING" id="1769779.AUP74_02154"/>
<dbReference type="SUPFAM" id="SSF53649">
    <property type="entry name" value="Alkaline phosphatase-like"/>
    <property type="match status" value="1"/>
</dbReference>
<keyword evidence="4" id="KW-0106">Calcium</keyword>
<dbReference type="Pfam" id="PF00884">
    <property type="entry name" value="Sulfatase"/>
    <property type="match status" value="1"/>
</dbReference>
<name>A0A1C9W8U5_9GAMM</name>
<dbReference type="RefSeq" id="WP_069947555.1">
    <property type="nucleotide sequence ID" value="NZ_CP014143.1"/>
</dbReference>
<dbReference type="AlphaFoldDB" id="A0A1C9W8U5"/>
<feature type="domain" description="Sulfatase N-terminal" evidence="7">
    <location>
        <begin position="81"/>
        <end position="519"/>
    </location>
</feature>
<dbReference type="PROSITE" id="PS00523">
    <property type="entry name" value="SULFATASE_1"/>
    <property type="match status" value="1"/>
</dbReference>
<feature type="chain" id="PRO_5008895571" evidence="6">
    <location>
        <begin position="28"/>
        <end position="860"/>
    </location>
</feature>
<evidence type="ECO:0000313" key="8">
    <source>
        <dbReference type="EMBL" id="AOS97570.1"/>
    </source>
</evidence>
<evidence type="ECO:0000256" key="1">
    <source>
        <dbReference type="ARBA" id="ARBA00008779"/>
    </source>
</evidence>